<evidence type="ECO:0000256" key="2">
    <source>
        <dbReference type="ARBA" id="ARBA00022803"/>
    </source>
</evidence>
<dbReference type="SUPFAM" id="SSF48452">
    <property type="entry name" value="TPR-like"/>
    <property type="match status" value="1"/>
</dbReference>
<dbReference type="SMART" id="SM00028">
    <property type="entry name" value="TPR"/>
    <property type="match status" value="5"/>
</dbReference>
<dbReference type="Gene3D" id="1.25.40.10">
    <property type="entry name" value="Tetratricopeptide repeat domain"/>
    <property type="match status" value="2"/>
</dbReference>
<name>A0ABV6YVS7_UNCC1</name>
<keyword evidence="6" id="KW-1185">Reference proteome</keyword>
<proteinExistence type="predicted"/>
<feature type="repeat" description="TPR" evidence="3">
    <location>
        <begin position="258"/>
        <end position="291"/>
    </location>
</feature>
<accession>A0ABV6YVS7</accession>
<keyword evidence="2 3" id="KW-0802">TPR repeat</keyword>
<evidence type="ECO:0000313" key="6">
    <source>
        <dbReference type="Proteomes" id="UP001594351"/>
    </source>
</evidence>
<feature type="repeat" description="TPR" evidence="3">
    <location>
        <begin position="360"/>
        <end position="393"/>
    </location>
</feature>
<dbReference type="Pfam" id="PF13371">
    <property type="entry name" value="TPR_9"/>
    <property type="match status" value="1"/>
</dbReference>
<protein>
    <submittedName>
        <fullName evidence="5">Tetratricopeptide repeat protein</fullName>
    </submittedName>
</protein>
<evidence type="ECO:0000256" key="3">
    <source>
        <dbReference type="PROSITE-ProRule" id="PRU00339"/>
    </source>
</evidence>
<dbReference type="PROSITE" id="PS50293">
    <property type="entry name" value="TPR_REGION"/>
    <property type="match status" value="2"/>
</dbReference>
<keyword evidence="4" id="KW-0732">Signal</keyword>
<dbReference type="Proteomes" id="UP001594351">
    <property type="component" value="Unassembled WGS sequence"/>
</dbReference>
<dbReference type="PROSITE" id="PS50005">
    <property type="entry name" value="TPR"/>
    <property type="match status" value="5"/>
</dbReference>
<feature type="repeat" description="TPR" evidence="3">
    <location>
        <begin position="190"/>
        <end position="223"/>
    </location>
</feature>
<dbReference type="PANTHER" id="PTHR44858:SF18">
    <property type="entry name" value="TETRATRICOPEPTIDE REPEAT (TPR) PROTEIN"/>
    <property type="match status" value="1"/>
</dbReference>
<dbReference type="Pfam" id="PF14559">
    <property type="entry name" value="TPR_19"/>
    <property type="match status" value="1"/>
</dbReference>
<dbReference type="SUPFAM" id="SSF49478">
    <property type="entry name" value="Cna protein B-type domain"/>
    <property type="match status" value="1"/>
</dbReference>
<dbReference type="EMBL" id="JBHPBY010000081">
    <property type="protein sequence ID" value="MFC1850168.1"/>
    <property type="molecule type" value="Genomic_DNA"/>
</dbReference>
<dbReference type="InterPro" id="IPR050498">
    <property type="entry name" value="Ycf3"/>
</dbReference>
<gene>
    <name evidence="5" type="ORF">ACFL27_08260</name>
</gene>
<dbReference type="Gene3D" id="2.60.40.1120">
    <property type="entry name" value="Carboxypeptidase-like, regulatory domain"/>
    <property type="match status" value="1"/>
</dbReference>
<feature type="signal peptide" evidence="4">
    <location>
        <begin position="1"/>
        <end position="25"/>
    </location>
</feature>
<dbReference type="PANTHER" id="PTHR44858">
    <property type="entry name" value="TETRATRICOPEPTIDE REPEAT PROTEIN 6"/>
    <property type="match status" value="1"/>
</dbReference>
<evidence type="ECO:0000256" key="4">
    <source>
        <dbReference type="SAM" id="SignalP"/>
    </source>
</evidence>
<evidence type="ECO:0000256" key="1">
    <source>
        <dbReference type="ARBA" id="ARBA00022737"/>
    </source>
</evidence>
<feature type="repeat" description="TPR" evidence="3">
    <location>
        <begin position="224"/>
        <end position="257"/>
    </location>
</feature>
<comment type="caution">
    <text evidence="5">The sequence shown here is derived from an EMBL/GenBank/DDBJ whole genome shotgun (WGS) entry which is preliminary data.</text>
</comment>
<organism evidence="5 6">
    <name type="scientific">candidate division CSSED10-310 bacterium</name>
    <dbReference type="NCBI Taxonomy" id="2855610"/>
    <lineage>
        <taxon>Bacteria</taxon>
        <taxon>Bacteria division CSSED10-310</taxon>
    </lineage>
</organism>
<evidence type="ECO:0000313" key="5">
    <source>
        <dbReference type="EMBL" id="MFC1850168.1"/>
    </source>
</evidence>
<sequence>MMKKMGTFFFFITFILFALNTSLFAAITAKLKAEVLTEKGEPVKGAVITLTFTKGGQGRDFTSDKKGKIFSPFVDVGTYIMKVNYEGHYLSQFNIKVRNRNAELELEETRSLGPYDTVPDIRFQADRIIYLRLTLSKMVVAKKEAELGDMNAPKNLIGAIEEVKGLYQMEKYEDGLKIITDKIEKFPEEPVLYFLKGLLHFKMNNNQQALPALQKCVELNPSQRDANYYLGEISNQLGDSAGAAKYLEKELELNPQNKAILIKLGLMYKKQKEYKKAIPLFEKVIEIDPDEMRAKLELAELYQASGDIKKSNALLSELEEKGVKDAKSYYNLGVGYWNSENFNLAVESFRKAILVEPNLALAHRQMGFCYIKLNEPSEAVTCLQKYLALKPDAADAAETKVLVNKLQKAIK</sequence>
<feature type="repeat" description="TPR" evidence="3">
    <location>
        <begin position="326"/>
        <end position="359"/>
    </location>
</feature>
<feature type="chain" id="PRO_5045416101" evidence="4">
    <location>
        <begin position="26"/>
        <end position="411"/>
    </location>
</feature>
<reference evidence="5 6" key="1">
    <citation type="submission" date="2024-09" db="EMBL/GenBank/DDBJ databases">
        <title>Laminarin stimulates single cell rates of sulfate reduction while oxygen inhibits transcriptomic activity in coastal marine sediment.</title>
        <authorList>
            <person name="Lindsay M."/>
            <person name="Orcutt B."/>
            <person name="Emerson D."/>
            <person name="Stepanauskas R."/>
            <person name="D'Angelo T."/>
        </authorList>
    </citation>
    <scope>NUCLEOTIDE SEQUENCE [LARGE SCALE GENOMIC DNA]</scope>
    <source>
        <strain evidence="5">SAG AM-311-K15</strain>
    </source>
</reference>
<dbReference type="Pfam" id="PF13432">
    <property type="entry name" value="TPR_16"/>
    <property type="match status" value="1"/>
</dbReference>
<dbReference type="InterPro" id="IPR019734">
    <property type="entry name" value="TPR_rpt"/>
</dbReference>
<keyword evidence="1" id="KW-0677">Repeat</keyword>
<dbReference type="InterPro" id="IPR011990">
    <property type="entry name" value="TPR-like_helical_dom_sf"/>
</dbReference>